<gene>
    <name evidence="9" type="primary">potF_1</name>
    <name evidence="8" type="ORF">I6G29_06135</name>
    <name evidence="9" type="ORF">NCTC11997_01283</name>
</gene>
<organism evidence="9 10">
    <name type="scientific">Oligella ureolytica</name>
    <dbReference type="NCBI Taxonomy" id="90244"/>
    <lineage>
        <taxon>Bacteria</taxon>
        <taxon>Pseudomonadati</taxon>
        <taxon>Pseudomonadota</taxon>
        <taxon>Betaproteobacteria</taxon>
        <taxon>Burkholderiales</taxon>
        <taxon>Alcaligenaceae</taxon>
        <taxon>Oligella</taxon>
    </lineage>
</organism>
<comment type="subcellular location">
    <subcellularLocation>
        <location evidence="1 5">Periplasm</location>
    </subcellularLocation>
</comment>
<evidence type="ECO:0000256" key="6">
    <source>
        <dbReference type="PIRSR" id="PIRSR019574-1"/>
    </source>
</evidence>
<dbReference type="SUPFAM" id="SSF53850">
    <property type="entry name" value="Periplasmic binding protein-like II"/>
    <property type="match status" value="1"/>
</dbReference>
<dbReference type="Proteomes" id="UP000594903">
    <property type="component" value="Chromosome"/>
</dbReference>
<dbReference type="InterPro" id="IPR006059">
    <property type="entry name" value="SBP"/>
</dbReference>
<dbReference type="InterPro" id="IPR001188">
    <property type="entry name" value="Sperm_putr-bd"/>
</dbReference>
<evidence type="ECO:0000256" key="7">
    <source>
        <dbReference type="SAM" id="SignalP"/>
    </source>
</evidence>
<protein>
    <recommendedName>
        <fullName evidence="5">Putrescine-binding periplasmic protein</fullName>
    </recommendedName>
</protein>
<comment type="similarity">
    <text evidence="5">Belongs to the bacterial solute-binding protein PotD/PotF family.</text>
</comment>
<reference evidence="9 10" key="1">
    <citation type="submission" date="2018-06" db="EMBL/GenBank/DDBJ databases">
        <authorList>
            <consortium name="Pathogen Informatics"/>
            <person name="Doyle S."/>
        </authorList>
    </citation>
    <scope>NUCLEOTIDE SEQUENCE [LARGE SCALE GENOMIC DNA]</scope>
    <source>
        <strain evidence="9 10">NCTC11997</strain>
    </source>
</reference>
<feature type="chain" id="PRO_5016928809" description="Putrescine-binding periplasmic protein" evidence="7">
    <location>
        <begin position="30"/>
        <end position="372"/>
    </location>
</feature>
<dbReference type="GO" id="GO:0042597">
    <property type="term" value="C:periplasmic space"/>
    <property type="evidence" value="ECO:0007669"/>
    <property type="project" value="UniProtKB-SubCell"/>
</dbReference>
<reference evidence="8 11" key="2">
    <citation type="submission" date="2020-12" db="EMBL/GenBank/DDBJ databases">
        <title>FDA dAtabase for Regulatory Grade micrObial Sequences (FDA-ARGOS): Supporting development and validation of Infectious Disease Dx tests.</title>
        <authorList>
            <person name="Sproer C."/>
            <person name="Gronow S."/>
            <person name="Severitt S."/>
            <person name="Schroder I."/>
            <person name="Tallon L."/>
            <person name="Sadzewicz L."/>
            <person name="Zhao X."/>
            <person name="Boylan J."/>
            <person name="Ott S."/>
            <person name="Bowen H."/>
            <person name="Vavikolanu K."/>
            <person name="Mehta A."/>
            <person name="Aluvathingal J."/>
            <person name="Nadendla S."/>
            <person name="Lowell S."/>
            <person name="Myers T."/>
            <person name="Yan Y."/>
            <person name="Sichtig H."/>
        </authorList>
    </citation>
    <scope>NUCLEOTIDE SEQUENCE [LARGE SCALE GENOMIC DNA]</scope>
    <source>
        <strain evidence="8 11">FDAARGOS_872</strain>
    </source>
</reference>
<evidence type="ECO:0000313" key="10">
    <source>
        <dbReference type="Proteomes" id="UP000254603"/>
    </source>
</evidence>
<evidence type="ECO:0000256" key="1">
    <source>
        <dbReference type="ARBA" id="ARBA00004418"/>
    </source>
</evidence>
<dbReference type="Proteomes" id="UP000254603">
    <property type="component" value="Unassembled WGS sequence"/>
</dbReference>
<evidence type="ECO:0000256" key="3">
    <source>
        <dbReference type="ARBA" id="ARBA00022729"/>
    </source>
</evidence>
<evidence type="ECO:0000256" key="5">
    <source>
        <dbReference type="PIRNR" id="PIRNR019574"/>
    </source>
</evidence>
<evidence type="ECO:0000313" key="9">
    <source>
        <dbReference type="EMBL" id="SUA53721.1"/>
    </source>
</evidence>
<keyword evidence="11" id="KW-1185">Reference proteome</keyword>
<dbReference type="GO" id="GO:0015846">
    <property type="term" value="P:polyamine transport"/>
    <property type="evidence" value="ECO:0007669"/>
    <property type="project" value="InterPro"/>
</dbReference>
<dbReference type="EMBL" id="UGSB01000001">
    <property type="protein sequence ID" value="SUA53721.1"/>
    <property type="molecule type" value="Genomic_DNA"/>
</dbReference>
<dbReference type="OrthoDB" id="8581273at2"/>
<comment type="function">
    <text evidence="5">Required for the activity of the bacterial periplasmic transport system of putrescine.</text>
</comment>
<dbReference type="PANTHER" id="PTHR30222:SF12">
    <property type="entry name" value="NORSPERMIDINE SENSOR"/>
    <property type="match status" value="1"/>
</dbReference>
<evidence type="ECO:0000313" key="8">
    <source>
        <dbReference type="EMBL" id="QPT41107.1"/>
    </source>
</evidence>
<dbReference type="STRING" id="1122619.GCA_000373745_02506"/>
<keyword evidence="2 5" id="KW-0813">Transport</keyword>
<dbReference type="Pfam" id="PF13416">
    <property type="entry name" value="SBP_bac_8"/>
    <property type="match status" value="1"/>
</dbReference>
<proteinExistence type="inferred from homology"/>
<feature type="binding site" evidence="6">
    <location>
        <position position="90"/>
    </location>
    <ligand>
        <name>spermidine</name>
        <dbReference type="ChEBI" id="CHEBI:57834"/>
    </ligand>
</feature>
<evidence type="ECO:0000256" key="2">
    <source>
        <dbReference type="ARBA" id="ARBA00022448"/>
    </source>
</evidence>
<dbReference type="GO" id="GO:0019808">
    <property type="term" value="F:polyamine binding"/>
    <property type="evidence" value="ECO:0007669"/>
    <property type="project" value="InterPro"/>
</dbReference>
<evidence type="ECO:0000313" key="11">
    <source>
        <dbReference type="Proteomes" id="UP000594903"/>
    </source>
</evidence>
<feature type="binding site" evidence="6">
    <location>
        <position position="42"/>
    </location>
    <ligand>
        <name>spermidine</name>
        <dbReference type="ChEBI" id="CHEBI:57834"/>
    </ligand>
</feature>
<dbReference type="RefSeq" id="WP_018575685.1">
    <property type="nucleotide sequence ID" value="NZ_CP065725.1"/>
</dbReference>
<dbReference type="AlphaFoldDB" id="A0A378XFP8"/>
<dbReference type="Gene3D" id="3.40.190.10">
    <property type="entry name" value="Periplasmic binding protein-like II"/>
    <property type="match status" value="2"/>
</dbReference>
<dbReference type="EMBL" id="CP065725">
    <property type="protein sequence ID" value="QPT41107.1"/>
    <property type="molecule type" value="Genomic_DNA"/>
</dbReference>
<keyword evidence="3 7" id="KW-0732">Signal</keyword>
<dbReference type="PIRSF" id="PIRSF019574">
    <property type="entry name" value="Periplasmic_polyamine_BP"/>
    <property type="match status" value="1"/>
</dbReference>
<accession>A0A378XFP8</accession>
<feature type="signal peptide" evidence="7">
    <location>
        <begin position="1"/>
        <end position="29"/>
    </location>
</feature>
<keyword evidence="4 5" id="KW-0574">Periplasm</keyword>
<sequence length="372" mass="41705">MKINKLIKGIAKRTALVGALVAVSGGAFSQDKGVVNIYHWAEYVAEDTIPRFERTTGIKVNFDTFDNNDVLQTKLLIGKSGYDVVIPSSYYAKRQIEAGLLEKLDKSQIPNLKHLDPEIMKILEEVDPGNEYLVPWAMGTLGLGYNMTRAKEVAGEDIDFLDWGNLFDPEKAKKFAECGISLYDEAGLIFPAVLNYMGKDPASQDKDDYLAAFEVLKSIRPYIKHFSPAAHIEELAQNDICLVYAGDGDVYIAKDRAAEANRPYEIGYFIPRGGALVWMDMMAVAKGAPNFDNAMAFINYMETPEVHAEITNEMFFSNANLESVKHVKPEIANDPMLYPPAEVRENLFLMQPQSMELLRLQTRLWAELKAGR</sequence>
<evidence type="ECO:0000256" key="4">
    <source>
        <dbReference type="ARBA" id="ARBA00022764"/>
    </source>
</evidence>
<dbReference type="PANTHER" id="PTHR30222">
    <property type="entry name" value="SPERMIDINE/PUTRESCINE-BINDING PERIPLASMIC PROTEIN"/>
    <property type="match status" value="1"/>
</dbReference>
<dbReference type="PRINTS" id="PR00909">
    <property type="entry name" value="SPERMDNBNDNG"/>
</dbReference>
<name>A0A378XFP8_9BURK</name>